<dbReference type="KEGG" id="fli:Fleli_1572"/>
<evidence type="ECO:0000313" key="1">
    <source>
        <dbReference type="EMBL" id="AFM03991.1"/>
    </source>
</evidence>
<dbReference type="HOGENOM" id="CLU_2649182_0_0_10"/>
<dbReference type="AlphaFoldDB" id="I4AJ56"/>
<keyword evidence="2" id="KW-1185">Reference proteome</keyword>
<dbReference type="EMBL" id="CP003345">
    <property type="protein sequence ID" value="AFM03991.1"/>
    <property type="molecule type" value="Genomic_DNA"/>
</dbReference>
<organism evidence="1 2">
    <name type="scientific">Bernardetia litoralis (strain ATCC 23117 / DSM 6794 / NBRC 15988 / NCIMB 1366 / Fx l1 / Sio-4)</name>
    <name type="common">Flexibacter litoralis</name>
    <dbReference type="NCBI Taxonomy" id="880071"/>
    <lineage>
        <taxon>Bacteria</taxon>
        <taxon>Pseudomonadati</taxon>
        <taxon>Bacteroidota</taxon>
        <taxon>Cytophagia</taxon>
        <taxon>Cytophagales</taxon>
        <taxon>Bernardetiaceae</taxon>
        <taxon>Bernardetia</taxon>
    </lineage>
</organism>
<proteinExistence type="predicted"/>
<accession>I4AJ56</accession>
<name>I4AJ56_BERLS</name>
<protein>
    <submittedName>
        <fullName evidence="1">Uncharacterized protein</fullName>
    </submittedName>
</protein>
<sequence length="76" mass="9333">MLFSLILMIEVRIDLSEFISISNSKGYFFEKAFTIIKHFSKTSYFILVRSKIFYVYKIDFIFFNYNFLHINFRKFT</sequence>
<dbReference type="Proteomes" id="UP000006054">
    <property type="component" value="Chromosome"/>
</dbReference>
<dbReference type="STRING" id="880071.Fleli_1572"/>
<evidence type="ECO:0000313" key="2">
    <source>
        <dbReference type="Proteomes" id="UP000006054"/>
    </source>
</evidence>
<gene>
    <name evidence="1" type="ordered locus">Fleli_1572</name>
</gene>
<reference evidence="2" key="1">
    <citation type="submission" date="2012-06" db="EMBL/GenBank/DDBJ databases">
        <title>The complete genome of Flexibacter litoralis DSM 6794.</title>
        <authorList>
            <person name="Lucas S."/>
            <person name="Copeland A."/>
            <person name="Lapidus A."/>
            <person name="Glavina del Rio T."/>
            <person name="Dalin E."/>
            <person name="Tice H."/>
            <person name="Bruce D."/>
            <person name="Goodwin L."/>
            <person name="Pitluck S."/>
            <person name="Peters L."/>
            <person name="Ovchinnikova G."/>
            <person name="Lu M."/>
            <person name="Kyrpides N."/>
            <person name="Mavromatis K."/>
            <person name="Ivanova N."/>
            <person name="Brettin T."/>
            <person name="Detter J.C."/>
            <person name="Han C."/>
            <person name="Larimer F."/>
            <person name="Land M."/>
            <person name="Hauser L."/>
            <person name="Markowitz V."/>
            <person name="Cheng J.-F."/>
            <person name="Hugenholtz P."/>
            <person name="Woyke T."/>
            <person name="Wu D."/>
            <person name="Spring S."/>
            <person name="Lang E."/>
            <person name="Kopitz M."/>
            <person name="Brambilla E."/>
            <person name="Klenk H.-P."/>
            <person name="Eisen J.A."/>
        </authorList>
    </citation>
    <scope>NUCLEOTIDE SEQUENCE [LARGE SCALE GENOMIC DNA]</scope>
    <source>
        <strain evidence="2">ATCC 23117 / DSM 6794 / NBRC 15988 / NCIMB 1366 / Sio-4</strain>
    </source>
</reference>